<name>A0A9J6ATR2_SOLCO</name>
<accession>A0A9J6ATR2</accession>
<reference evidence="1 2" key="1">
    <citation type="submission" date="2020-09" db="EMBL/GenBank/DDBJ databases">
        <title>De no assembly of potato wild relative species, Solanum commersonii.</title>
        <authorList>
            <person name="Cho K."/>
        </authorList>
    </citation>
    <scope>NUCLEOTIDE SEQUENCE [LARGE SCALE GENOMIC DNA]</scope>
    <source>
        <strain evidence="1">LZ3.2</strain>
        <tissue evidence="1">Leaf</tissue>
    </source>
</reference>
<dbReference type="AlphaFoldDB" id="A0A9J6ATR2"/>
<comment type="caution">
    <text evidence="1">The sequence shown here is derived from an EMBL/GenBank/DDBJ whole genome shotgun (WGS) entry which is preliminary data.</text>
</comment>
<evidence type="ECO:0000313" key="1">
    <source>
        <dbReference type="EMBL" id="KAG5627721.1"/>
    </source>
</evidence>
<organism evidence="1 2">
    <name type="scientific">Solanum commersonii</name>
    <name type="common">Commerson's wild potato</name>
    <name type="synonym">Commerson's nightshade</name>
    <dbReference type="NCBI Taxonomy" id="4109"/>
    <lineage>
        <taxon>Eukaryota</taxon>
        <taxon>Viridiplantae</taxon>
        <taxon>Streptophyta</taxon>
        <taxon>Embryophyta</taxon>
        <taxon>Tracheophyta</taxon>
        <taxon>Spermatophyta</taxon>
        <taxon>Magnoliopsida</taxon>
        <taxon>eudicotyledons</taxon>
        <taxon>Gunneridae</taxon>
        <taxon>Pentapetalae</taxon>
        <taxon>asterids</taxon>
        <taxon>lamiids</taxon>
        <taxon>Solanales</taxon>
        <taxon>Solanaceae</taxon>
        <taxon>Solanoideae</taxon>
        <taxon>Solaneae</taxon>
        <taxon>Solanum</taxon>
    </lineage>
</organism>
<sequence length="147" mass="16434">MDQLVPMAKSDHFQGQTSLEQLNPLPILSIFTLAIEPIRLDSHTDAFSRSSPKASKTLFCRFSCAIVHGFFCDLKFQRDLCQNISWTSVNTLVIELVGLDGQTGPFSRSNETYSTPWAWTIKTLAMELVGPDGQTDLFSRSNDPQSM</sequence>
<dbReference type="EMBL" id="JACXVP010000002">
    <property type="protein sequence ID" value="KAG5627721.1"/>
    <property type="molecule type" value="Genomic_DNA"/>
</dbReference>
<evidence type="ECO:0000313" key="2">
    <source>
        <dbReference type="Proteomes" id="UP000824120"/>
    </source>
</evidence>
<gene>
    <name evidence="1" type="ORF">H5410_012939</name>
</gene>
<protein>
    <submittedName>
        <fullName evidence="1">Uncharacterized protein</fullName>
    </submittedName>
</protein>
<proteinExistence type="predicted"/>
<keyword evidence="2" id="KW-1185">Reference proteome</keyword>
<dbReference type="Proteomes" id="UP000824120">
    <property type="component" value="Chromosome 2"/>
</dbReference>